<evidence type="ECO:0000313" key="3">
    <source>
        <dbReference type="Proteomes" id="UP000740605"/>
    </source>
</evidence>
<feature type="signal peptide" evidence="1">
    <location>
        <begin position="1"/>
        <end position="28"/>
    </location>
</feature>
<evidence type="ECO:0008006" key="4">
    <source>
        <dbReference type="Google" id="ProtNLM"/>
    </source>
</evidence>
<accession>A0ABS5XQ55</accession>
<comment type="caution">
    <text evidence="2">The sequence shown here is derived from an EMBL/GenBank/DDBJ whole genome shotgun (WGS) entry which is preliminary data.</text>
</comment>
<proteinExistence type="predicted"/>
<dbReference type="EMBL" id="JAFLHG010000001">
    <property type="protein sequence ID" value="MBT8796648.1"/>
    <property type="molecule type" value="Genomic_DNA"/>
</dbReference>
<name>A0ABS5XQ55_9MICO</name>
<evidence type="ECO:0000256" key="1">
    <source>
        <dbReference type="SAM" id="SignalP"/>
    </source>
</evidence>
<keyword evidence="3" id="KW-1185">Reference proteome</keyword>
<protein>
    <recommendedName>
        <fullName evidence="4">MSP domain-containing protein</fullName>
    </recommendedName>
</protein>
<keyword evidence="1" id="KW-0732">Signal</keyword>
<reference evidence="2 3" key="1">
    <citation type="submission" date="2021-03" db="EMBL/GenBank/DDBJ databases">
        <title>Microbacterium pauli sp. nov., isolated from microfiltered milk.</title>
        <authorList>
            <person name="Bellassi P."/>
            <person name="Fontana A."/>
            <person name="Callegari M.L."/>
            <person name="Lorenzo M."/>
            <person name="Cappa F."/>
        </authorList>
    </citation>
    <scope>NUCLEOTIDE SEQUENCE [LARGE SCALE GENOMIC DNA]</scope>
    <source>
        <strain evidence="2 3">DSM 18909</strain>
    </source>
</reference>
<feature type="chain" id="PRO_5047369349" description="MSP domain-containing protein" evidence="1">
    <location>
        <begin position="29"/>
        <end position="134"/>
    </location>
</feature>
<gene>
    <name evidence="2" type="ORF">J0P97_00970</name>
</gene>
<dbReference type="PROSITE" id="PS51318">
    <property type="entry name" value="TAT"/>
    <property type="match status" value="1"/>
</dbReference>
<dbReference type="InterPro" id="IPR006311">
    <property type="entry name" value="TAT_signal"/>
</dbReference>
<dbReference type="RefSeq" id="WP_215485901.1">
    <property type="nucleotide sequence ID" value="NZ_BAAAPJ010000001.1"/>
</dbReference>
<sequence length="134" mass="13071">MPTTMSARGALSAASLALVLAVSGCTGAAPAPAPTGSSAQLPAPVIVELGSIDGTTVTVPLGNVIVLAAGDTSVSAWTADIDDPDVLSFTPGRDDGSATFNPGLTPLKVGDSGVTLTDGETGETVSFEVEVTQG</sequence>
<dbReference type="Proteomes" id="UP000740605">
    <property type="component" value="Unassembled WGS sequence"/>
</dbReference>
<organism evidence="2 3">
    <name type="scientific">Microbacterium flavum</name>
    <dbReference type="NCBI Taxonomy" id="415216"/>
    <lineage>
        <taxon>Bacteria</taxon>
        <taxon>Bacillati</taxon>
        <taxon>Actinomycetota</taxon>
        <taxon>Actinomycetes</taxon>
        <taxon>Micrococcales</taxon>
        <taxon>Microbacteriaceae</taxon>
        <taxon>Microbacterium</taxon>
    </lineage>
</organism>
<evidence type="ECO:0000313" key="2">
    <source>
        <dbReference type="EMBL" id="MBT8796648.1"/>
    </source>
</evidence>